<dbReference type="VEuPathDB" id="FungiDB:PHYBLDRAFT_73624"/>
<dbReference type="Proteomes" id="UP000077315">
    <property type="component" value="Unassembled WGS sequence"/>
</dbReference>
<dbReference type="InParanoid" id="A0A162TUK0"/>
<name>A0A162TUK0_PHYB8</name>
<dbReference type="RefSeq" id="XP_018287983.1">
    <property type="nucleotide sequence ID" value="XM_018442892.1"/>
</dbReference>
<accession>A0A162TUK0</accession>
<sequence>MLVVDKLLMCPFLIKQDIYYSTKILIKSQPDFDYADEIDVDMAVNELMTLSCYFLKFGTGSYSRPISSDIHSIACIDALTVAKPNIKKINLGDNKILVIGTKYLTQKNVLKKPSQNLERVIRCEVLRKIVARNILVNRDFMGCERSKSSNPETLYIHTPLWSIFQASLSFFFGKRSSDLQIMNESKSFSFTKN</sequence>
<evidence type="ECO:0000313" key="2">
    <source>
        <dbReference type="Proteomes" id="UP000077315"/>
    </source>
</evidence>
<dbReference type="EMBL" id="KV440990">
    <property type="protein sequence ID" value="OAD69943.1"/>
    <property type="molecule type" value="Genomic_DNA"/>
</dbReference>
<protein>
    <submittedName>
        <fullName evidence="1">Uncharacterized protein</fullName>
    </submittedName>
</protein>
<reference evidence="2" key="1">
    <citation type="submission" date="2015-06" db="EMBL/GenBank/DDBJ databases">
        <title>Expansion of signal transduction pathways in fungi by whole-genome duplication.</title>
        <authorList>
            <consortium name="DOE Joint Genome Institute"/>
            <person name="Corrochano L.M."/>
            <person name="Kuo A."/>
            <person name="Marcet-Houben M."/>
            <person name="Polaino S."/>
            <person name="Salamov A."/>
            <person name="Villalobos J.M."/>
            <person name="Alvarez M.I."/>
            <person name="Avalos J."/>
            <person name="Benito E.P."/>
            <person name="Benoit I."/>
            <person name="Burger G."/>
            <person name="Camino L.P."/>
            <person name="Canovas D."/>
            <person name="Cerda-Olmedo E."/>
            <person name="Cheng J.-F."/>
            <person name="Dominguez A."/>
            <person name="Elias M."/>
            <person name="Eslava A.P."/>
            <person name="Glaser F."/>
            <person name="Grimwood J."/>
            <person name="Gutierrez G."/>
            <person name="Heitman J."/>
            <person name="Henrissat B."/>
            <person name="Iturriaga E.A."/>
            <person name="Lang B.F."/>
            <person name="Lavin J.L."/>
            <person name="Lee S."/>
            <person name="Li W."/>
            <person name="Lindquist E."/>
            <person name="Lopez-Garcia S."/>
            <person name="Luque E.M."/>
            <person name="Marcos A.T."/>
            <person name="Martin J."/>
            <person name="McCluskey K."/>
            <person name="Medina H.R."/>
            <person name="Miralles-Duran A."/>
            <person name="Miyazaki A."/>
            <person name="Munoz-Torres E."/>
            <person name="Oguiza J.A."/>
            <person name="Ohm R."/>
            <person name="Olmedo M."/>
            <person name="Orejas M."/>
            <person name="Ortiz-Castellanos L."/>
            <person name="Pisabarro A.G."/>
            <person name="Rodriguez-Romero J."/>
            <person name="Ruiz-Herrera J."/>
            <person name="Ruiz-Vazquez R."/>
            <person name="Sanz C."/>
            <person name="Schackwitz W."/>
            <person name="Schmutz J."/>
            <person name="Shahriari M."/>
            <person name="Shelest E."/>
            <person name="Silva-Franco F."/>
            <person name="Soanes D."/>
            <person name="Syed K."/>
            <person name="Tagua V.G."/>
            <person name="Talbot N.J."/>
            <person name="Thon M."/>
            <person name="De vries R.P."/>
            <person name="Wiebenga A."/>
            <person name="Yadav J.S."/>
            <person name="Braun E.L."/>
            <person name="Baker S."/>
            <person name="Garre V."/>
            <person name="Horwitz B."/>
            <person name="Torres-Martinez S."/>
            <person name="Idnurm A."/>
            <person name="Herrera-Estrella A."/>
            <person name="Gabaldon T."/>
            <person name="Grigoriev I.V."/>
        </authorList>
    </citation>
    <scope>NUCLEOTIDE SEQUENCE [LARGE SCALE GENOMIC DNA]</scope>
    <source>
        <strain evidence="2">NRRL 1555(-)</strain>
    </source>
</reference>
<dbReference type="AlphaFoldDB" id="A0A162TUK0"/>
<keyword evidence="2" id="KW-1185">Reference proteome</keyword>
<organism evidence="1 2">
    <name type="scientific">Phycomyces blakesleeanus (strain ATCC 8743b / DSM 1359 / FGSC 10004 / NBRC 33097 / NRRL 1555)</name>
    <dbReference type="NCBI Taxonomy" id="763407"/>
    <lineage>
        <taxon>Eukaryota</taxon>
        <taxon>Fungi</taxon>
        <taxon>Fungi incertae sedis</taxon>
        <taxon>Mucoromycota</taxon>
        <taxon>Mucoromycotina</taxon>
        <taxon>Mucoromycetes</taxon>
        <taxon>Mucorales</taxon>
        <taxon>Phycomycetaceae</taxon>
        <taxon>Phycomyces</taxon>
    </lineage>
</organism>
<gene>
    <name evidence="1" type="ORF">PHYBLDRAFT_73624</name>
</gene>
<proteinExistence type="predicted"/>
<dbReference type="GeneID" id="29003798"/>
<evidence type="ECO:0000313" key="1">
    <source>
        <dbReference type="EMBL" id="OAD69943.1"/>
    </source>
</evidence>